<comment type="caution">
    <text evidence="1">The sequence shown here is derived from an EMBL/GenBank/DDBJ whole genome shotgun (WGS) entry which is preliminary data.</text>
</comment>
<dbReference type="EMBL" id="SDWJ01000002">
    <property type="protein sequence ID" value="MVZ97884.1"/>
    <property type="molecule type" value="Genomic_DNA"/>
</dbReference>
<organism evidence="1 2">
    <name type="scientific">Sphingorhabdus profundilacus</name>
    <dbReference type="NCBI Taxonomy" id="2509718"/>
    <lineage>
        <taxon>Bacteria</taxon>
        <taxon>Pseudomonadati</taxon>
        <taxon>Pseudomonadota</taxon>
        <taxon>Alphaproteobacteria</taxon>
        <taxon>Sphingomonadales</taxon>
        <taxon>Sphingomonadaceae</taxon>
        <taxon>Sphingorhabdus</taxon>
    </lineage>
</organism>
<gene>
    <name evidence="1" type="ORF">EUU23_09200</name>
</gene>
<name>A0A6I4M0W3_9SPHN</name>
<evidence type="ECO:0000313" key="1">
    <source>
        <dbReference type="EMBL" id="MVZ97884.1"/>
    </source>
</evidence>
<protein>
    <recommendedName>
        <fullName evidence="3">Lipoprotein</fullName>
    </recommendedName>
</protein>
<dbReference type="AlphaFoldDB" id="A0A6I4M0W3"/>
<sequence length="155" mass="16966">MMYHRKVAEQQLSYLIVGLLALYGCADKVTPPTPPLLQNVSAAGGWWNAGCPPRDATEAEFFEPSQEALSPELMERLSREFPVGSDASRLERNLKEQGFSFSLPCDGLSAIHLGEFSQNGGGFNGPYPIFAQIVWEQDDAGKILWTKATVSFTGP</sequence>
<dbReference type="OrthoDB" id="9933205at2"/>
<dbReference type="PROSITE" id="PS51257">
    <property type="entry name" value="PROKAR_LIPOPROTEIN"/>
    <property type="match status" value="1"/>
</dbReference>
<accession>A0A6I4M0W3</accession>
<dbReference type="RefSeq" id="WP_160353859.1">
    <property type="nucleotide sequence ID" value="NZ_SDWJ01000002.1"/>
</dbReference>
<keyword evidence="2" id="KW-1185">Reference proteome</keyword>
<proteinExistence type="predicted"/>
<reference evidence="1 2" key="1">
    <citation type="submission" date="2019-01" db="EMBL/GenBank/DDBJ databases">
        <title>Sphingorhabdus lacus sp.nov., isolated from an oligotrophic freshwater lake.</title>
        <authorList>
            <person name="Park M."/>
        </authorList>
    </citation>
    <scope>NUCLEOTIDE SEQUENCE [LARGE SCALE GENOMIC DNA]</scope>
    <source>
        <strain evidence="1 2">IMCC26285</strain>
    </source>
</reference>
<evidence type="ECO:0000313" key="2">
    <source>
        <dbReference type="Proteomes" id="UP000471147"/>
    </source>
</evidence>
<dbReference type="Proteomes" id="UP000471147">
    <property type="component" value="Unassembled WGS sequence"/>
</dbReference>
<evidence type="ECO:0008006" key="3">
    <source>
        <dbReference type="Google" id="ProtNLM"/>
    </source>
</evidence>